<keyword evidence="3" id="KW-1185">Reference proteome</keyword>
<evidence type="ECO:0000313" key="3">
    <source>
        <dbReference type="Proteomes" id="UP000298781"/>
    </source>
</evidence>
<accession>A0A4D7AVV1</accession>
<protein>
    <submittedName>
        <fullName evidence="2">Uncharacterized protein</fullName>
    </submittedName>
</protein>
<dbReference type="OrthoDB" id="8251475at2"/>
<dbReference type="Proteomes" id="UP000298781">
    <property type="component" value="Chromosome"/>
</dbReference>
<dbReference type="RefSeq" id="WP_136959142.1">
    <property type="nucleotide sequence ID" value="NZ_CP039690.1"/>
</dbReference>
<feature type="region of interest" description="Disordered" evidence="1">
    <location>
        <begin position="1"/>
        <end position="30"/>
    </location>
</feature>
<evidence type="ECO:0000313" key="2">
    <source>
        <dbReference type="EMBL" id="QCI63685.1"/>
    </source>
</evidence>
<name>A0A4D7AVV1_9HYPH</name>
<organism evidence="2 3">
    <name type="scientific">Phreatobacter stygius</name>
    <dbReference type="NCBI Taxonomy" id="1940610"/>
    <lineage>
        <taxon>Bacteria</taxon>
        <taxon>Pseudomonadati</taxon>
        <taxon>Pseudomonadota</taxon>
        <taxon>Alphaproteobacteria</taxon>
        <taxon>Hyphomicrobiales</taxon>
        <taxon>Phreatobacteraceae</taxon>
        <taxon>Phreatobacter</taxon>
    </lineage>
</organism>
<evidence type="ECO:0000256" key="1">
    <source>
        <dbReference type="SAM" id="MobiDB-lite"/>
    </source>
</evidence>
<proteinExistence type="predicted"/>
<dbReference type="AlphaFoldDB" id="A0A4D7AVV1"/>
<dbReference type="EMBL" id="CP039690">
    <property type="protein sequence ID" value="QCI63685.1"/>
    <property type="molecule type" value="Genomic_DNA"/>
</dbReference>
<sequence length="100" mass="11001">MLPALARVPADAPPLAVERDGEPQSVARSVQDRLDVSECDTLRHNLRGTAAVAGHRDAPLRVTPELIAFYKKRAHELRAETIRGVGSALWSLLTRTIQPR</sequence>
<reference evidence="2 3" key="1">
    <citation type="submission" date="2019-04" db="EMBL/GenBank/DDBJ databases">
        <title>Phreatobacter aquaticus sp. nov.</title>
        <authorList>
            <person name="Choi A."/>
        </authorList>
    </citation>
    <scope>NUCLEOTIDE SEQUENCE [LARGE SCALE GENOMIC DNA]</scope>
    <source>
        <strain evidence="2 3">KCTC 52518</strain>
    </source>
</reference>
<gene>
    <name evidence="2" type="ORF">E8M01_05190</name>
</gene>
<dbReference type="KEGG" id="pstg:E8M01_05190"/>